<evidence type="ECO:0000256" key="2">
    <source>
        <dbReference type="ARBA" id="ARBA00022771"/>
    </source>
</evidence>
<evidence type="ECO:0000313" key="10">
    <source>
        <dbReference type="EMBL" id="CAD7622614.1"/>
    </source>
</evidence>
<dbReference type="PANTHER" id="PTHR24082:SF283">
    <property type="entry name" value="NUCLEAR HORMONE RECEPTOR HR96"/>
    <property type="match status" value="1"/>
</dbReference>
<accession>A0A7R9PW81</accession>
<evidence type="ECO:0000256" key="7">
    <source>
        <dbReference type="ARBA" id="ARBA00023170"/>
    </source>
</evidence>
<dbReference type="Proteomes" id="UP000759131">
    <property type="component" value="Unassembled WGS sequence"/>
</dbReference>
<keyword evidence="8" id="KW-0539">Nucleus</keyword>
<keyword evidence="11" id="KW-1185">Reference proteome</keyword>
<organism evidence="10">
    <name type="scientific">Medioppia subpectinata</name>
    <dbReference type="NCBI Taxonomy" id="1979941"/>
    <lineage>
        <taxon>Eukaryota</taxon>
        <taxon>Metazoa</taxon>
        <taxon>Ecdysozoa</taxon>
        <taxon>Arthropoda</taxon>
        <taxon>Chelicerata</taxon>
        <taxon>Arachnida</taxon>
        <taxon>Acari</taxon>
        <taxon>Acariformes</taxon>
        <taxon>Sarcoptiformes</taxon>
        <taxon>Oribatida</taxon>
        <taxon>Brachypylina</taxon>
        <taxon>Oppioidea</taxon>
        <taxon>Oppiidae</taxon>
        <taxon>Medioppia</taxon>
    </lineage>
</organism>
<dbReference type="GO" id="GO:0000122">
    <property type="term" value="P:negative regulation of transcription by RNA polymerase II"/>
    <property type="evidence" value="ECO:0007669"/>
    <property type="project" value="TreeGrafter"/>
</dbReference>
<dbReference type="InterPro" id="IPR013088">
    <property type="entry name" value="Znf_NHR/GATA"/>
</dbReference>
<gene>
    <name evidence="10" type="ORF">OSB1V03_LOCUS3077</name>
</gene>
<evidence type="ECO:0000256" key="6">
    <source>
        <dbReference type="ARBA" id="ARBA00023163"/>
    </source>
</evidence>
<keyword evidence="1" id="KW-0479">Metal-binding</keyword>
<evidence type="ECO:0000256" key="4">
    <source>
        <dbReference type="ARBA" id="ARBA00023015"/>
    </source>
</evidence>
<dbReference type="InterPro" id="IPR001628">
    <property type="entry name" value="Znf_hrmn_rcpt"/>
</dbReference>
<evidence type="ECO:0000256" key="8">
    <source>
        <dbReference type="ARBA" id="ARBA00023242"/>
    </source>
</evidence>
<dbReference type="GO" id="GO:0030154">
    <property type="term" value="P:cell differentiation"/>
    <property type="evidence" value="ECO:0007669"/>
    <property type="project" value="TreeGrafter"/>
</dbReference>
<reference evidence="10" key="1">
    <citation type="submission" date="2020-11" db="EMBL/GenBank/DDBJ databases">
        <authorList>
            <person name="Tran Van P."/>
        </authorList>
    </citation>
    <scope>NUCLEOTIDE SEQUENCE</scope>
</reference>
<dbReference type="PANTHER" id="PTHR24082">
    <property type="entry name" value="NUCLEAR HORMONE RECEPTOR"/>
    <property type="match status" value="1"/>
</dbReference>
<dbReference type="Pfam" id="PF00105">
    <property type="entry name" value="zf-C4"/>
    <property type="match status" value="1"/>
</dbReference>
<keyword evidence="5" id="KW-0238">DNA-binding</keyword>
<dbReference type="InterPro" id="IPR035500">
    <property type="entry name" value="NHR-like_dom_sf"/>
</dbReference>
<feature type="domain" description="Nuclear receptor" evidence="9">
    <location>
        <begin position="1"/>
        <end position="35"/>
    </location>
</feature>
<dbReference type="Gene3D" id="3.30.50.10">
    <property type="entry name" value="Erythroid Transcription Factor GATA-1, subunit A"/>
    <property type="match status" value="1"/>
</dbReference>
<dbReference type="Gene3D" id="1.10.565.10">
    <property type="entry name" value="Retinoid X Receptor"/>
    <property type="match status" value="1"/>
</dbReference>
<evidence type="ECO:0000313" key="11">
    <source>
        <dbReference type="Proteomes" id="UP000759131"/>
    </source>
</evidence>
<dbReference type="GO" id="GO:0008270">
    <property type="term" value="F:zinc ion binding"/>
    <property type="evidence" value="ECO:0007669"/>
    <property type="project" value="UniProtKB-KW"/>
</dbReference>
<dbReference type="SUPFAM" id="SSF48508">
    <property type="entry name" value="Nuclear receptor ligand-binding domain"/>
    <property type="match status" value="1"/>
</dbReference>
<dbReference type="GO" id="GO:0000978">
    <property type="term" value="F:RNA polymerase II cis-regulatory region sequence-specific DNA binding"/>
    <property type="evidence" value="ECO:0007669"/>
    <property type="project" value="TreeGrafter"/>
</dbReference>
<dbReference type="SUPFAM" id="SSF57716">
    <property type="entry name" value="Glucocorticoid receptor-like (DNA-binding domain)"/>
    <property type="match status" value="1"/>
</dbReference>
<dbReference type="PROSITE" id="PS51030">
    <property type="entry name" value="NUCLEAR_REC_DBD_2"/>
    <property type="match status" value="1"/>
</dbReference>
<evidence type="ECO:0000256" key="3">
    <source>
        <dbReference type="ARBA" id="ARBA00022833"/>
    </source>
</evidence>
<evidence type="ECO:0000256" key="1">
    <source>
        <dbReference type="ARBA" id="ARBA00022723"/>
    </source>
</evidence>
<keyword evidence="7" id="KW-0675">Receptor</keyword>
<keyword evidence="4" id="KW-0805">Transcription regulation</keyword>
<dbReference type="GO" id="GO:0045944">
    <property type="term" value="P:positive regulation of transcription by RNA polymerase II"/>
    <property type="evidence" value="ECO:0007669"/>
    <property type="project" value="TreeGrafter"/>
</dbReference>
<dbReference type="OrthoDB" id="6535075at2759"/>
<evidence type="ECO:0000256" key="5">
    <source>
        <dbReference type="ARBA" id="ARBA00023125"/>
    </source>
</evidence>
<dbReference type="EMBL" id="OC855770">
    <property type="protein sequence ID" value="CAD7622614.1"/>
    <property type="molecule type" value="Genomic_DNA"/>
</dbReference>
<sequence>MSGDCIIDIKHRRICQKCRLRKCFNVGMKREWILNEEEKALRRHQIEENRKWRTIGLKYKYYDNSITSTSSDVSINETIDNTVDNTIRDDEISECITQMANNDPNEMTDAINVNHISVNSSDNVSIFTDVNQIQNMCISDNTSDNSMAIDIFSANNNGQDNWVALSLESITGLQTDIHSLFKSYFETFVTHFDSDIHILELIMPVLLFNPDLPNIINRDSIELQQQLYLYLLQKYLRIKYGNDFDNKYAKFI</sequence>
<keyword evidence="3" id="KW-0862">Zinc</keyword>
<dbReference type="GO" id="GO:0004879">
    <property type="term" value="F:nuclear receptor activity"/>
    <property type="evidence" value="ECO:0007669"/>
    <property type="project" value="TreeGrafter"/>
</dbReference>
<dbReference type="EMBL" id="CAJPIZ010001195">
    <property type="protein sequence ID" value="CAG2103044.1"/>
    <property type="molecule type" value="Genomic_DNA"/>
</dbReference>
<keyword evidence="6" id="KW-0804">Transcription</keyword>
<dbReference type="AlphaFoldDB" id="A0A7R9PW81"/>
<keyword evidence="2" id="KW-0863">Zinc-finger</keyword>
<protein>
    <recommendedName>
        <fullName evidence="9">Nuclear receptor domain-containing protein</fullName>
    </recommendedName>
</protein>
<dbReference type="InterPro" id="IPR050234">
    <property type="entry name" value="Nuclear_hormone_rcpt_NR1"/>
</dbReference>
<evidence type="ECO:0000259" key="9">
    <source>
        <dbReference type="PROSITE" id="PS51030"/>
    </source>
</evidence>
<name>A0A7R9PW81_9ACAR</name>
<proteinExistence type="predicted"/>